<dbReference type="Proteomes" id="UP000293291">
    <property type="component" value="Unassembled WGS sequence"/>
</dbReference>
<comment type="caution">
    <text evidence="2">The sequence shown here is derived from an EMBL/GenBank/DDBJ whole genome shotgun (WGS) entry which is preliminary data.</text>
</comment>
<dbReference type="Gene3D" id="3.30.870.10">
    <property type="entry name" value="Endonuclease Chain A"/>
    <property type="match status" value="1"/>
</dbReference>
<dbReference type="CDD" id="cd09176">
    <property type="entry name" value="PLDc_unchar6"/>
    <property type="match status" value="1"/>
</dbReference>
<feature type="compositionally biased region" description="Acidic residues" evidence="1">
    <location>
        <begin position="281"/>
        <end position="293"/>
    </location>
</feature>
<gene>
    <name evidence="2" type="ORF">EUA07_16480</name>
</gene>
<feature type="region of interest" description="Disordered" evidence="1">
    <location>
        <begin position="272"/>
        <end position="296"/>
    </location>
</feature>
<accession>A0A4Q2SBV0</accession>
<dbReference type="OrthoDB" id="369674at2"/>
<evidence type="ECO:0008006" key="4">
    <source>
        <dbReference type="Google" id="ProtNLM"/>
    </source>
</evidence>
<protein>
    <recommendedName>
        <fullName evidence="4">PLD phosphodiesterase domain-containing protein</fullName>
    </recommendedName>
</protein>
<dbReference type="AlphaFoldDB" id="A0A4Q2SBV0"/>
<sequence>MLNPDVRHLLTDALRPPHGWRIDAAIATTYTLDINSLLLAPLSMAAYDQVDNGIEGAAPHELLEAIRRYAERTVVFCQAGGIHVPSTYRKLTVFAEDTVVEVVPPPGRVFHPKIWVLRFTNITGEFTHRFVCLSRNLTGDRCWDTVLSTDEDPSATHQMSAEPAASFLEELVDLSVRDVPLARAALVRHVAGTLRDRRFAVPSPFTEGTLLPFGTPGGAAWPLPVRADTSAVISPFLDVTTVRKLPAGTTIVSRPDTFDRLGADALAGFDTRVLQPHADAPPDDLDGDEESEDGDTRAWEVKTGLHAKVFAWDVAREATLLTGSANATSAAFGGNIEFGVLLTGPTSSCGAAAILKDDDKQTGFTRLLQPYQASADPQPDLTFDLEREIEEFHVALAGARPSLTVSSTGEEYDARLELESRPVDPGQTWVRPITLKPQLDRSLDSSTSWRGLAHADITPFVAVRTRVERDGVVVEKSSALRVDLIGAPEDRARRVLRELLSRVEDILRYLALLLKDPGIDDITSALLDATNDEPAGDHRWGGSWVDDLILLEPLVRAAARDDDSIDRVKSLMDDLRDADGALPDLGEDFEALWHVVVAAKEAP</sequence>
<organism evidence="2 3">
    <name type="scientific">Nocardioides ganghwensis</name>
    <dbReference type="NCBI Taxonomy" id="252230"/>
    <lineage>
        <taxon>Bacteria</taxon>
        <taxon>Bacillati</taxon>
        <taxon>Actinomycetota</taxon>
        <taxon>Actinomycetes</taxon>
        <taxon>Propionibacteriales</taxon>
        <taxon>Nocardioidaceae</taxon>
        <taxon>Nocardioides</taxon>
    </lineage>
</organism>
<dbReference type="RefSeq" id="WP_129456269.1">
    <property type="nucleotide sequence ID" value="NZ_JACXYX010000018.1"/>
</dbReference>
<name>A0A4Q2SBV0_9ACTN</name>
<proteinExistence type="predicted"/>
<evidence type="ECO:0000313" key="2">
    <source>
        <dbReference type="EMBL" id="RYB99421.1"/>
    </source>
</evidence>
<keyword evidence="3" id="KW-1185">Reference proteome</keyword>
<evidence type="ECO:0000256" key="1">
    <source>
        <dbReference type="SAM" id="MobiDB-lite"/>
    </source>
</evidence>
<evidence type="ECO:0000313" key="3">
    <source>
        <dbReference type="Proteomes" id="UP000293291"/>
    </source>
</evidence>
<reference evidence="2 3" key="1">
    <citation type="submission" date="2019-01" db="EMBL/GenBank/DDBJ databases">
        <title>Novel species of Nocardioides.</title>
        <authorList>
            <person name="Liu Q."/>
            <person name="Xin Y.-H."/>
        </authorList>
    </citation>
    <scope>NUCLEOTIDE SEQUENCE [LARGE SCALE GENOMIC DNA]</scope>
    <source>
        <strain evidence="2 3">CGMCC 4.6875</strain>
    </source>
</reference>
<dbReference type="EMBL" id="SDWU01000019">
    <property type="protein sequence ID" value="RYB99421.1"/>
    <property type="molecule type" value="Genomic_DNA"/>
</dbReference>
<dbReference type="InterPro" id="IPR059166">
    <property type="entry name" value="PLD-like_cat"/>
</dbReference>